<accession>A0A1R3VFG4</accession>
<evidence type="ECO:0000313" key="1">
    <source>
        <dbReference type="EMBL" id="SIT58649.1"/>
    </source>
</evidence>
<dbReference type="EMBL" id="FTPD01000045">
    <property type="protein sequence ID" value="SIT58649.1"/>
    <property type="molecule type" value="Genomic_DNA"/>
</dbReference>
<dbReference type="AlphaFoldDB" id="A0A1R3VFG4"/>
<protein>
    <submittedName>
        <fullName evidence="1">Uncharacterized protein</fullName>
    </submittedName>
</protein>
<keyword evidence="2" id="KW-1185">Reference proteome</keyword>
<dbReference type="Gene3D" id="3.40.50.1460">
    <property type="match status" value="1"/>
</dbReference>
<organism evidence="1 2">
    <name type="scientific">Mesorhizobium prunaredense</name>
    <dbReference type="NCBI Taxonomy" id="1631249"/>
    <lineage>
        <taxon>Bacteria</taxon>
        <taxon>Pseudomonadati</taxon>
        <taxon>Pseudomonadota</taxon>
        <taxon>Alphaproteobacteria</taxon>
        <taxon>Hyphomicrobiales</taxon>
        <taxon>Phyllobacteriaceae</taxon>
        <taxon>Mesorhizobium</taxon>
    </lineage>
</organism>
<dbReference type="Proteomes" id="UP000188388">
    <property type="component" value="Unassembled WGS sequence"/>
</dbReference>
<dbReference type="STRING" id="1631249.BQ8794_50751"/>
<sequence length="681" mass="72843">MIDDSEILRRYFIAIATDVYEANGTFAALDVDQEVASIRGWLTDQALGARRFDAEEYAALAHRPSLDQIKHSILKQRRFTDGDAVVVYVTGHGITATDNGHFIVLHDTDPLDLADALRTADLIRWLAAHQGLTQAMIIIDVCQAGQLADNLPAVLTRDLPEGWFVILSAHAGVDAKLGAFSGAVAEFVEHLRHSTDAVARADEYLEPYRFIKPVVNYLRDHDLQKPLILTQPYQPSVCLPNPGYEPGGLEQVVTDPARRDLAILKQDMTTHWAVRAPVLAGVGPVFTGRTVVMQELIDAATGPPGTFVVSGRAGSGKSSVLARLVTCSDPGFRADHADVLAIATPVPPEGAVDIAVLATGKTSEQIAQQIGRVLGVQGPRPEATTAAKGWVDNIRAVIAGRDRPLTLVVDALDEASDPSAVLSTVLERLNPRGHPSLRLLLGVRSSGGEQTDEPARELASVTIGLLGARQIRIDADDWWDPGDLRAYVGQVLAQPGSPYGPAQIPSVAAAVESEAGRSYLVAGLTARTLAESTEALAAGDPRLDVVLAQGSAQLVANDLRTSLHDARDRRRASILLRACALANGRGVPVRIWPLLASAIAPNSSYGDSDVAWLLGHRLSGYLVRDIEDGLTVYRPFHDELRRVLAEGAPLDSDGTAGVMDQAEAQRRIALTLLPLATWGAG</sequence>
<reference evidence="2" key="1">
    <citation type="submission" date="2017-01" db="EMBL/GenBank/DDBJ databases">
        <authorList>
            <person name="Brunel B."/>
        </authorList>
    </citation>
    <scope>NUCLEOTIDE SEQUENCE [LARGE SCALE GENOMIC DNA]</scope>
</reference>
<evidence type="ECO:0000313" key="2">
    <source>
        <dbReference type="Proteomes" id="UP000188388"/>
    </source>
</evidence>
<gene>
    <name evidence="1" type="ORF">BQ8794_50751</name>
</gene>
<name>A0A1R3VFG4_9HYPH</name>
<dbReference type="RefSeq" id="WP_077381644.1">
    <property type="nucleotide sequence ID" value="NZ_FTPD01000045.1"/>
</dbReference>
<proteinExistence type="predicted"/>